<comment type="similarity">
    <text evidence="3 4">Belongs to the TRAFAC class myosin-kinesin ATPase superfamily. Kinesin family.</text>
</comment>
<reference evidence="7 8" key="1">
    <citation type="submission" date="2020-04" db="EMBL/GenBank/DDBJ databases">
        <authorList>
            <person name="Alioto T."/>
            <person name="Alioto T."/>
            <person name="Gomez Garrido J."/>
        </authorList>
    </citation>
    <scope>NUCLEOTIDE SEQUENCE [LARGE SCALE GENOMIC DNA]</scope>
</reference>
<dbReference type="Proteomes" id="UP000494165">
    <property type="component" value="Unassembled WGS sequence"/>
</dbReference>
<evidence type="ECO:0000256" key="4">
    <source>
        <dbReference type="RuleBase" id="RU000394"/>
    </source>
</evidence>
<dbReference type="Pfam" id="PF00225">
    <property type="entry name" value="Kinesin"/>
    <property type="match status" value="1"/>
</dbReference>
<dbReference type="InterPro" id="IPR019821">
    <property type="entry name" value="Kinesin_motor_CS"/>
</dbReference>
<sequence length="481" mass="53025">MPHSLSCLAAIQQLNKIIQHTMRDINLTNKWSNENKSRQNASVTPNSTSKATPKDPLNSSTTNVTIEMKTFITPSKRGKDGFATPKSAATSQQKPGQSFSQRKAHASGTDSTTTPVRNFTTPSSSFKTPDLVRSNSVSQKRKLFNTPTAKHPDTPIPRKNANQSLHTSMVESEEECNVTVAVRVRPLNSKERGEGSTIKTDQDGVVTVETSDGSTLSYQYEHCFGPDATQMEVFRDLVHPLLTKALEGYNACLFSYGQTGSGKTFSMMGIEAVDGCKMGREAGIIPRFGFSLFEKINRGKLKVSIEVSYFEIYNEKIRDLLSDDLGPSLRHQAKPTLRVREHPQDGPYVENLTVQSVSSFDSLQGWLRLGLSRRATAASAMNDKSSRSHSIFTITLTQGPKRSKVHLVDLAGSERLVNTCATGDRLREGVRINTSLLTLGKVINALADKTKKSFVPYRDSMLTWILSVSTVHKFISLVGNF</sequence>
<proteinExistence type="inferred from homology"/>
<dbReference type="AlphaFoldDB" id="A0A8S1CA81"/>
<dbReference type="OrthoDB" id="3176171at2759"/>
<keyword evidence="2 3" id="KW-0067">ATP-binding</keyword>
<dbReference type="GO" id="GO:0007018">
    <property type="term" value="P:microtubule-based movement"/>
    <property type="evidence" value="ECO:0007669"/>
    <property type="project" value="InterPro"/>
</dbReference>
<evidence type="ECO:0000313" key="7">
    <source>
        <dbReference type="EMBL" id="CAB3366277.1"/>
    </source>
</evidence>
<dbReference type="PANTHER" id="PTHR47117">
    <property type="entry name" value="STAR-RELATED LIPID TRANSFER PROTEIN 9"/>
    <property type="match status" value="1"/>
</dbReference>
<protein>
    <recommendedName>
        <fullName evidence="4">Kinesin-like protein</fullName>
    </recommendedName>
</protein>
<evidence type="ECO:0000256" key="5">
    <source>
        <dbReference type="SAM" id="MobiDB-lite"/>
    </source>
</evidence>
<dbReference type="GO" id="GO:0003777">
    <property type="term" value="F:microtubule motor activity"/>
    <property type="evidence" value="ECO:0007669"/>
    <property type="project" value="InterPro"/>
</dbReference>
<dbReference type="SUPFAM" id="SSF52540">
    <property type="entry name" value="P-loop containing nucleoside triphosphate hydrolases"/>
    <property type="match status" value="1"/>
</dbReference>
<evidence type="ECO:0000256" key="3">
    <source>
        <dbReference type="PROSITE-ProRule" id="PRU00283"/>
    </source>
</evidence>
<feature type="compositionally biased region" description="Polar residues" evidence="5">
    <location>
        <begin position="29"/>
        <end position="65"/>
    </location>
</feature>
<dbReference type="PANTHER" id="PTHR47117:SF5">
    <property type="entry name" value="KINESIN-LIKE PROTEIN KIF14"/>
    <property type="match status" value="1"/>
</dbReference>
<evidence type="ECO:0000259" key="6">
    <source>
        <dbReference type="PROSITE" id="PS50067"/>
    </source>
</evidence>
<keyword evidence="4" id="KW-0493">Microtubule</keyword>
<accession>A0A8S1CA81</accession>
<dbReference type="GO" id="GO:0005874">
    <property type="term" value="C:microtubule"/>
    <property type="evidence" value="ECO:0007669"/>
    <property type="project" value="UniProtKB-KW"/>
</dbReference>
<feature type="binding site" evidence="3">
    <location>
        <begin position="257"/>
        <end position="264"/>
    </location>
    <ligand>
        <name>ATP</name>
        <dbReference type="ChEBI" id="CHEBI:30616"/>
    </ligand>
</feature>
<keyword evidence="1 3" id="KW-0547">Nucleotide-binding</keyword>
<dbReference type="PRINTS" id="PR00380">
    <property type="entry name" value="KINESINHEAVY"/>
</dbReference>
<dbReference type="PROSITE" id="PS00411">
    <property type="entry name" value="KINESIN_MOTOR_1"/>
    <property type="match status" value="1"/>
</dbReference>
<dbReference type="Gene3D" id="3.40.850.10">
    <property type="entry name" value="Kinesin motor domain"/>
    <property type="match status" value="1"/>
</dbReference>
<dbReference type="GO" id="GO:0008017">
    <property type="term" value="F:microtubule binding"/>
    <property type="evidence" value="ECO:0007669"/>
    <property type="project" value="InterPro"/>
</dbReference>
<evidence type="ECO:0000256" key="2">
    <source>
        <dbReference type="ARBA" id="ARBA00022840"/>
    </source>
</evidence>
<comment type="caution">
    <text evidence="7">The sequence shown here is derived from an EMBL/GenBank/DDBJ whole genome shotgun (WGS) entry which is preliminary data.</text>
</comment>
<feature type="region of interest" description="Disordered" evidence="5">
    <location>
        <begin position="29"/>
        <end position="161"/>
    </location>
</feature>
<dbReference type="SMART" id="SM00129">
    <property type="entry name" value="KISc"/>
    <property type="match status" value="1"/>
</dbReference>
<evidence type="ECO:0000256" key="1">
    <source>
        <dbReference type="ARBA" id="ARBA00022741"/>
    </source>
</evidence>
<dbReference type="EMBL" id="CADEPI010000024">
    <property type="protein sequence ID" value="CAB3366277.1"/>
    <property type="molecule type" value="Genomic_DNA"/>
</dbReference>
<dbReference type="InterPro" id="IPR001752">
    <property type="entry name" value="Kinesin_motor_dom"/>
</dbReference>
<feature type="domain" description="Kinesin motor" evidence="6">
    <location>
        <begin position="177"/>
        <end position="481"/>
    </location>
</feature>
<dbReference type="InterPro" id="IPR036961">
    <property type="entry name" value="Kinesin_motor_dom_sf"/>
</dbReference>
<feature type="compositionally biased region" description="Polar residues" evidence="5">
    <location>
        <begin position="87"/>
        <end position="101"/>
    </location>
</feature>
<keyword evidence="8" id="KW-1185">Reference proteome</keyword>
<dbReference type="InterPro" id="IPR027417">
    <property type="entry name" value="P-loop_NTPase"/>
</dbReference>
<feature type="compositionally biased region" description="Polar residues" evidence="5">
    <location>
        <begin position="108"/>
        <end position="138"/>
    </location>
</feature>
<organism evidence="7 8">
    <name type="scientific">Cloeon dipterum</name>
    <dbReference type="NCBI Taxonomy" id="197152"/>
    <lineage>
        <taxon>Eukaryota</taxon>
        <taxon>Metazoa</taxon>
        <taxon>Ecdysozoa</taxon>
        <taxon>Arthropoda</taxon>
        <taxon>Hexapoda</taxon>
        <taxon>Insecta</taxon>
        <taxon>Pterygota</taxon>
        <taxon>Palaeoptera</taxon>
        <taxon>Ephemeroptera</taxon>
        <taxon>Pisciforma</taxon>
        <taxon>Baetidae</taxon>
        <taxon>Cloeon</taxon>
    </lineage>
</organism>
<evidence type="ECO:0000313" key="8">
    <source>
        <dbReference type="Proteomes" id="UP000494165"/>
    </source>
</evidence>
<keyword evidence="3 4" id="KW-0505">Motor protein</keyword>
<dbReference type="PROSITE" id="PS50067">
    <property type="entry name" value="KINESIN_MOTOR_2"/>
    <property type="match status" value="1"/>
</dbReference>
<dbReference type="GO" id="GO:0005524">
    <property type="term" value="F:ATP binding"/>
    <property type="evidence" value="ECO:0007669"/>
    <property type="project" value="UniProtKB-UniRule"/>
</dbReference>
<name>A0A8S1CA81_9INSE</name>
<gene>
    <name evidence="7" type="ORF">CLODIP_2_CD01551</name>
</gene>